<accession>M5CFX5</accession>
<organism evidence="3 4">
    <name type="scientific">Thanatephorus cucumeris (strain AG1-IB / isolate 7/3/14)</name>
    <name type="common">Lettuce bottom rot fungus</name>
    <name type="synonym">Rhizoctonia solani</name>
    <dbReference type="NCBI Taxonomy" id="1108050"/>
    <lineage>
        <taxon>Eukaryota</taxon>
        <taxon>Fungi</taxon>
        <taxon>Dikarya</taxon>
        <taxon>Basidiomycota</taxon>
        <taxon>Agaricomycotina</taxon>
        <taxon>Agaricomycetes</taxon>
        <taxon>Cantharellales</taxon>
        <taxon>Ceratobasidiaceae</taxon>
        <taxon>Rhizoctonia</taxon>
        <taxon>Rhizoctonia solani AG-1</taxon>
    </lineage>
</organism>
<feature type="compositionally biased region" description="Low complexity" evidence="1">
    <location>
        <begin position="113"/>
        <end position="122"/>
    </location>
</feature>
<sequence length="186" mass="20348">MPALLTVTQIVTASLSQSAWSKAVNLQFDLVNDLWTLSDQWLATNGESVDSRLRQEVSVGGNVLMKAFMDSRSAFVRNAWAAAAWYFLCTLLFSPTAIWLLVTLKRAAGHLTQNSRSGSSQSPPSPGPNAAPPAQRIGPPISQPNTSREQSKQKRALRRAYVTAALQFIATFTESPLILSLMPLQY</sequence>
<feature type="transmembrane region" description="Helical" evidence="2">
    <location>
        <begin position="160"/>
        <end position="182"/>
    </location>
</feature>
<gene>
    <name evidence="3" type="ORF">BN14_09242</name>
</gene>
<evidence type="ECO:0000313" key="3">
    <source>
        <dbReference type="EMBL" id="CCO35127.1"/>
    </source>
</evidence>
<reference evidence="3 4" key="1">
    <citation type="journal article" date="2013" name="J. Biotechnol.">
        <title>Establishment and interpretation of the genome sequence of the phytopathogenic fungus Rhizoctonia solani AG1-IB isolate 7/3/14.</title>
        <authorList>
            <person name="Wibberg D.W."/>
            <person name="Jelonek L.J."/>
            <person name="Rupp O.R."/>
            <person name="Hennig M.H."/>
            <person name="Eikmeyer F.E."/>
            <person name="Goesmann A.G."/>
            <person name="Hartmann A.H."/>
            <person name="Borriss R.B."/>
            <person name="Grosch R.G."/>
            <person name="Puehler A.P."/>
            <person name="Schlueter A.S."/>
        </authorList>
    </citation>
    <scope>NUCLEOTIDE SEQUENCE [LARGE SCALE GENOMIC DNA]</scope>
    <source>
        <strain evidence="4">AG1-IB / isolate 7/3/14</strain>
    </source>
</reference>
<dbReference type="AlphaFoldDB" id="M5CFX5"/>
<evidence type="ECO:0000256" key="2">
    <source>
        <dbReference type="SAM" id="Phobius"/>
    </source>
</evidence>
<protein>
    <submittedName>
        <fullName evidence="3">Uncharacterized protein</fullName>
    </submittedName>
</protein>
<keyword evidence="2" id="KW-1133">Transmembrane helix</keyword>
<feature type="transmembrane region" description="Helical" evidence="2">
    <location>
        <begin position="79"/>
        <end position="102"/>
    </location>
</feature>
<dbReference type="HOGENOM" id="CLU_1455345_0_0_1"/>
<keyword evidence="2" id="KW-0472">Membrane</keyword>
<evidence type="ECO:0000313" key="4">
    <source>
        <dbReference type="Proteomes" id="UP000012065"/>
    </source>
</evidence>
<keyword evidence="2" id="KW-0812">Transmembrane</keyword>
<name>M5CFX5_THACB</name>
<comment type="caution">
    <text evidence="3">The sequence shown here is derived from an EMBL/GenBank/DDBJ whole genome shotgun (WGS) entry which is preliminary data.</text>
</comment>
<dbReference type="EMBL" id="CAOJ01014107">
    <property type="protein sequence ID" value="CCO35127.1"/>
    <property type="molecule type" value="Genomic_DNA"/>
</dbReference>
<evidence type="ECO:0000256" key="1">
    <source>
        <dbReference type="SAM" id="MobiDB-lite"/>
    </source>
</evidence>
<proteinExistence type="predicted"/>
<feature type="region of interest" description="Disordered" evidence="1">
    <location>
        <begin position="113"/>
        <end position="154"/>
    </location>
</feature>
<dbReference type="Proteomes" id="UP000012065">
    <property type="component" value="Unassembled WGS sequence"/>
</dbReference>